<keyword evidence="4 8" id="KW-0694">RNA-binding</keyword>
<evidence type="ECO:0000256" key="9">
    <source>
        <dbReference type="SAM" id="MobiDB-lite"/>
    </source>
</evidence>
<evidence type="ECO:0000256" key="7">
    <source>
        <dbReference type="ARBA" id="ARBA00035136"/>
    </source>
</evidence>
<dbReference type="HAMAP" id="MF_00500">
    <property type="entry name" value="Ribosomal_bS20"/>
    <property type="match status" value="1"/>
</dbReference>
<evidence type="ECO:0000256" key="1">
    <source>
        <dbReference type="ARBA" id="ARBA00003134"/>
    </source>
</evidence>
<organism evidence="10 11">
    <name type="scientific">Akkermansia muciniphila</name>
    <dbReference type="NCBI Taxonomy" id="239935"/>
    <lineage>
        <taxon>Bacteria</taxon>
        <taxon>Pseudomonadati</taxon>
        <taxon>Verrucomicrobiota</taxon>
        <taxon>Verrucomicrobiia</taxon>
        <taxon>Verrucomicrobiales</taxon>
        <taxon>Akkermansiaceae</taxon>
        <taxon>Akkermansia</taxon>
    </lineage>
</organism>
<dbReference type="SMR" id="A0A2N8IF94"/>
<evidence type="ECO:0000256" key="4">
    <source>
        <dbReference type="ARBA" id="ARBA00022884"/>
    </source>
</evidence>
<comment type="similarity">
    <text evidence="2 8">Belongs to the bacterial ribosomal protein bS20 family.</text>
</comment>
<evidence type="ECO:0000313" key="11">
    <source>
        <dbReference type="Proteomes" id="UP000236075"/>
    </source>
</evidence>
<dbReference type="GO" id="GO:0003735">
    <property type="term" value="F:structural constituent of ribosome"/>
    <property type="evidence" value="ECO:0007669"/>
    <property type="project" value="InterPro"/>
</dbReference>
<proteinExistence type="inferred from homology"/>
<dbReference type="InterPro" id="IPR002583">
    <property type="entry name" value="Ribosomal_bS20"/>
</dbReference>
<evidence type="ECO:0000256" key="3">
    <source>
        <dbReference type="ARBA" id="ARBA00022730"/>
    </source>
</evidence>
<gene>
    <name evidence="8 10" type="primary">rpsT</name>
    <name evidence="10" type="ORF">CXT95_03530</name>
</gene>
<feature type="region of interest" description="Disordered" evidence="9">
    <location>
        <begin position="1"/>
        <end position="26"/>
    </location>
</feature>
<dbReference type="EMBL" id="PJLB01000005">
    <property type="protein sequence ID" value="PND03860.1"/>
    <property type="molecule type" value="Genomic_DNA"/>
</dbReference>
<keyword evidence="6 8" id="KW-0687">Ribonucleoprotein</keyword>
<dbReference type="Pfam" id="PF01649">
    <property type="entry name" value="Ribosomal_S20p"/>
    <property type="match status" value="1"/>
</dbReference>
<dbReference type="GO" id="GO:0006412">
    <property type="term" value="P:translation"/>
    <property type="evidence" value="ECO:0007669"/>
    <property type="project" value="UniProtKB-UniRule"/>
</dbReference>
<dbReference type="OMA" id="KECARQT"/>
<feature type="compositionally biased region" description="Low complexity" evidence="9">
    <location>
        <begin position="13"/>
        <end position="23"/>
    </location>
</feature>
<dbReference type="PANTHER" id="PTHR33398">
    <property type="entry name" value="30S RIBOSOMAL PROTEIN S20"/>
    <property type="match status" value="1"/>
</dbReference>
<sequence>MANTKSALKRIRQTATRTARNRAVTSKLKTLRKKVAAAVETSDKEAAAAAYNTFSSAVDKAAKVGTIPANRAANYKSKAAKAIAKIA</sequence>
<dbReference type="PANTHER" id="PTHR33398:SF1">
    <property type="entry name" value="SMALL RIBOSOMAL SUBUNIT PROTEIN BS20C"/>
    <property type="match status" value="1"/>
</dbReference>
<evidence type="ECO:0000256" key="8">
    <source>
        <dbReference type="HAMAP-Rule" id="MF_00500"/>
    </source>
</evidence>
<evidence type="ECO:0000256" key="2">
    <source>
        <dbReference type="ARBA" id="ARBA00007634"/>
    </source>
</evidence>
<dbReference type="GO" id="GO:0070181">
    <property type="term" value="F:small ribosomal subunit rRNA binding"/>
    <property type="evidence" value="ECO:0007669"/>
    <property type="project" value="TreeGrafter"/>
</dbReference>
<dbReference type="GeneID" id="60881238"/>
<dbReference type="NCBIfam" id="TIGR00029">
    <property type="entry name" value="S20"/>
    <property type="match status" value="1"/>
</dbReference>
<evidence type="ECO:0000313" key="10">
    <source>
        <dbReference type="EMBL" id="PND03860.1"/>
    </source>
</evidence>
<keyword evidence="5 8" id="KW-0689">Ribosomal protein</keyword>
<dbReference type="AlphaFoldDB" id="A0A2N8IF94"/>
<dbReference type="RefSeq" id="WP_012420682.1">
    <property type="nucleotide sequence ID" value="NZ_AP021898.1"/>
</dbReference>
<dbReference type="Gene3D" id="1.20.58.110">
    <property type="entry name" value="Ribosomal protein S20"/>
    <property type="match status" value="1"/>
</dbReference>
<evidence type="ECO:0000256" key="5">
    <source>
        <dbReference type="ARBA" id="ARBA00022980"/>
    </source>
</evidence>
<protein>
    <recommendedName>
        <fullName evidence="7 8">Small ribosomal subunit protein bS20</fullName>
    </recommendedName>
</protein>
<comment type="function">
    <text evidence="1 8">Binds directly to 16S ribosomal RNA.</text>
</comment>
<dbReference type="SUPFAM" id="SSF46992">
    <property type="entry name" value="Ribosomal protein S20"/>
    <property type="match status" value="1"/>
</dbReference>
<dbReference type="GO" id="GO:0015935">
    <property type="term" value="C:small ribosomal subunit"/>
    <property type="evidence" value="ECO:0007669"/>
    <property type="project" value="TreeGrafter"/>
</dbReference>
<reference evidence="10 11" key="1">
    <citation type="journal article" date="2017" name="BMC Genomics">
        <title>Genome sequencing of 39 Akkermansia muciniphila isolates reveals its population structure, genomic and functional diverisity, and global distribution in mammalian gut microbiotas.</title>
        <authorList>
            <person name="Guo X."/>
            <person name="Li S."/>
            <person name="Zhang J."/>
            <person name="Wu F."/>
            <person name="Li X."/>
            <person name="Wu D."/>
            <person name="Zhang M."/>
            <person name="Ou Z."/>
            <person name="Jie Z."/>
            <person name="Yan Q."/>
            <person name="Li P."/>
            <person name="Yi J."/>
            <person name="Peng Y."/>
        </authorList>
    </citation>
    <scope>NUCLEOTIDE SEQUENCE [LARGE SCALE GENOMIC DNA]</scope>
    <source>
        <strain evidence="10 11">GP28</strain>
    </source>
</reference>
<dbReference type="Proteomes" id="UP000236075">
    <property type="component" value="Unassembled WGS sequence"/>
</dbReference>
<evidence type="ECO:0000256" key="6">
    <source>
        <dbReference type="ARBA" id="ARBA00023274"/>
    </source>
</evidence>
<accession>A0A2N8IF94</accession>
<dbReference type="InterPro" id="IPR036510">
    <property type="entry name" value="Ribosomal_bS20_sf"/>
</dbReference>
<keyword evidence="3 8" id="KW-0699">rRNA-binding</keyword>
<comment type="caution">
    <text evidence="10">The sequence shown here is derived from an EMBL/GenBank/DDBJ whole genome shotgun (WGS) entry which is preliminary data.</text>
</comment>
<name>A0A2N8IF94_9BACT</name>